<dbReference type="RefSeq" id="WP_152805893.1">
    <property type="nucleotide sequence ID" value="NZ_WHNX01000029.1"/>
</dbReference>
<dbReference type="InterPro" id="IPR012338">
    <property type="entry name" value="Beta-lactam/transpept-like"/>
</dbReference>
<dbReference type="GO" id="GO:0016787">
    <property type="term" value="F:hydrolase activity"/>
    <property type="evidence" value="ECO:0007669"/>
    <property type="project" value="UniProtKB-KW"/>
</dbReference>
<dbReference type="InterPro" id="IPR050491">
    <property type="entry name" value="AmpC-like"/>
</dbReference>
<name>A0A6A7KBQ3_9FIRM</name>
<dbReference type="Gene3D" id="3.40.710.10">
    <property type="entry name" value="DD-peptidase/beta-lactamase superfamily"/>
    <property type="match status" value="1"/>
</dbReference>
<gene>
    <name evidence="2" type="ORF">GC105_13740</name>
</gene>
<dbReference type="SUPFAM" id="SSF56601">
    <property type="entry name" value="beta-lactamase/transpeptidase-like"/>
    <property type="match status" value="1"/>
</dbReference>
<keyword evidence="2" id="KW-0378">Hydrolase</keyword>
<keyword evidence="3" id="KW-1185">Reference proteome</keyword>
<evidence type="ECO:0000313" key="3">
    <source>
        <dbReference type="Proteomes" id="UP000440004"/>
    </source>
</evidence>
<sequence>MKLEEKELFLKKLDELFLKSIKSSMIHESTMHVENGSGDFMWSKGHGGRSIDSIMNLASVTKLFTTTCIINLIQQGKLSLNNKLSRFFDSNILEGIHIYKGKDYSYEITVGNLLFQNSGFPDVFALGRNNLNKRIVNEDLILSLYDYITIAKENKKKFAPGTPLKAHYSDLNFEMLGKIIEQLENTSLHEAFKKYVIKPLKLQNTYLIEKDSDFSAKMYYKHDALYRPNFWKSIPDCGGCISTSKEVMVFIKAFFNGQLFDESIFGQLRKFAMIQYCPLLGQYGGGFVRLNISGIASMYRCKGELIGHMGGSGTYAYYYPEKDLYFVGDVNQFAKQGDIFILPLKLAKLANKCIG</sequence>
<organism evidence="2 3">
    <name type="scientific">Alkalibaculum sporogenes</name>
    <dbReference type="NCBI Taxonomy" id="2655001"/>
    <lineage>
        <taxon>Bacteria</taxon>
        <taxon>Bacillati</taxon>
        <taxon>Bacillota</taxon>
        <taxon>Clostridia</taxon>
        <taxon>Eubacteriales</taxon>
        <taxon>Eubacteriaceae</taxon>
        <taxon>Alkalibaculum</taxon>
    </lineage>
</organism>
<dbReference type="InterPro" id="IPR001466">
    <property type="entry name" value="Beta-lactam-related"/>
</dbReference>
<feature type="domain" description="Beta-lactamase-related" evidence="1">
    <location>
        <begin position="52"/>
        <end position="334"/>
    </location>
</feature>
<dbReference type="PANTHER" id="PTHR46825:SF9">
    <property type="entry name" value="BETA-LACTAMASE-RELATED DOMAIN-CONTAINING PROTEIN"/>
    <property type="match status" value="1"/>
</dbReference>
<comment type="caution">
    <text evidence="2">The sequence shown here is derived from an EMBL/GenBank/DDBJ whole genome shotgun (WGS) entry which is preliminary data.</text>
</comment>
<dbReference type="Proteomes" id="UP000440004">
    <property type="component" value="Unassembled WGS sequence"/>
</dbReference>
<accession>A0A6A7KBQ3</accession>
<dbReference type="AlphaFoldDB" id="A0A6A7KBQ3"/>
<evidence type="ECO:0000259" key="1">
    <source>
        <dbReference type="Pfam" id="PF00144"/>
    </source>
</evidence>
<dbReference type="EMBL" id="WHNX01000029">
    <property type="protein sequence ID" value="MPW26844.1"/>
    <property type="molecule type" value="Genomic_DNA"/>
</dbReference>
<proteinExistence type="predicted"/>
<evidence type="ECO:0000313" key="2">
    <source>
        <dbReference type="EMBL" id="MPW26844.1"/>
    </source>
</evidence>
<dbReference type="Pfam" id="PF00144">
    <property type="entry name" value="Beta-lactamase"/>
    <property type="match status" value="1"/>
</dbReference>
<dbReference type="PANTHER" id="PTHR46825">
    <property type="entry name" value="D-ALANYL-D-ALANINE-CARBOXYPEPTIDASE/ENDOPEPTIDASE AMPH"/>
    <property type="match status" value="1"/>
</dbReference>
<reference evidence="2 3" key="1">
    <citation type="submission" date="2019-10" db="EMBL/GenBank/DDBJ databases">
        <title>Alkalibaculum tamaniensis sp.nov., a new alkaliphilic acetogen, isolated on methoxylated aromatics from a mud volcano.</title>
        <authorList>
            <person name="Khomyakova M.A."/>
            <person name="Merkel A.Y."/>
            <person name="Bonch-Osmolovskaya E.A."/>
            <person name="Slobodkin A.I."/>
        </authorList>
    </citation>
    <scope>NUCLEOTIDE SEQUENCE [LARGE SCALE GENOMIC DNA]</scope>
    <source>
        <strain evidence="2 3">M08DMB</strain>
    </source>
</reference>
<protein>
    <submittedName>
        <fullName evidence="2">Serine hydrolase</fullName>
    </submittedName>
</protein>